<keyword evidence="4 5" id="KW-0472">Membrane</keyword>
<dbReference type="Gene3D" id="1.20.1250.20">
    <property type="entry name" value="MFS general substrate transporter like domains"/>
    <property type="match status" value="2"/>
</dbReference>
<dbReference type="Pfam" id="PF07690">
    <property type="entry name" value="MFS_1"/>
    <property type="match status" value="1"/>
</dbReference>
<dbReference type="STRING" id="1054147.F4PU80"/>
<evidence type="ECO:0000313" key="7">
    <source>
        <dbReference type="EMBL" id="EGG21795.1"/>
    </source>
</evidence>
<feature type="transmembrane region" description="Helical" evidence="5">
    <location>
        <begin position="192"/>
        <end position="214"/>
    </location>
</feature>
<dbReference type="InterPro" id="IPR036259">
    <property type="entry name" value="MFS_trans_sf"/>
</dbReference>
<evidence type="ECO:0000256" key="5">
    <source>
        <dbReference type="SAM" id="Phobius"/>
    </source>
</evidence>
<keyword evidence="8" id="KW-1185">Reference proteome</keyword>
<keyword evidence="2 5" id="KW-0812">Transmembrane</keyword>
<dbReference type="OrthoDB" id="15437at2759"/>
<dbReference type="InterPro" id="IPR020846">
    <property type="entry name" value="MFS_dom"/>
</dbReference>
<feature type="domain" description="Major facilitator superfamily (MFS) profile" evidence="6">
    <location>
        <begin position="35"/>
        <end position="448"/>
    </location>
</feature>
<feature type="transmembrane region" description="Helical" evidence="5">
    <location>
        <begin position="335"/>
        <end position="353"/>
    </location>
</feature>
<reference evidence="8" key="1">
    <citation type="journal article" date="2011" name="Genome Res.">
        <title>Phylogeny-wide analysis of social amoeba genomes highlights ancient origins for complex intercellular communication.</title>
        <authorList>
            <person name="Heidel A.J."/>
            <person name="Lawal H.M."/>
            <person name="Felder M."/>
            <person name="Schilde C."/>
            <person name="Helps N.R."/>
            <person name="Tunggal B."/>
            <person name="Rivero F."/>
            <person name="John U."/>
            <person name="Schleicher M."/>
            <person name="Eichinger L."/>
            <person name="Platzer M."/>
            <person name="Noegel A.A."/>
            <person name="Schaap P."/>
            <person name="Gloeckner G."/>
        </authorList>
    </citation>
    <scope>NUCLEOTIDE SEQUENCE [LARGE SCALE GENOMIC DNA]</scope>
    <source>
        <strain evidence="8">SH3</strain>
    </source>
</reference>
<feature type="transmembrane region" description="Helical" evidence="5">
    <location>
        <begin position="400"/>
        <end position="418"/>
    </location>
</feature>
<dbReference type="InterPro" id="IPR011701">
    <property type="entry name" value="MFS"/>
</dbReference>
<name>F4PU80_CACFS</name>
<feature type="transmembrane region" description="Helical" evidence="5">
    <location>
        <begin position="263"/>
        <end position="286"/>
    </location>
</feature>
<protein>
    <recommendedName>
        <fullName evidence="6">Major facilitator superfamily (MFS) profile domain-containing protein</fullName>
    </recommendedName>
</protein>
<feature type="transmembrane region" description="Helical" evidence="5">
    <location>
        <begin position="34"/>
        <end position="52"/>
    </location>
</feature>
<dbReference type="Proteomes" id="UP000007797">
    <property type="component" value="Unassembled WGS sequence"/>
</dbReference>
<dbReference type="GO" id="GO:0022857">
    <property type="term" value="F:transmembrane transporter activity"/>
    <property type="evidence" value="ECO:0007669"/>
    <property type="project" value="InterPro"/>
</dbReference>
<feature type="transmembrane region" description="Helical" evidence="5">
    <location>
        <begin position="126"/>
        <end position="147"/>
    </location>
</feature>
<dbReference type="PANTHER" id="PTHR10924">
    <property type="entry name" value="MAJOR FACILITATOR SUPERFAMILY PROTEIN-RELATED"/>
    <property type="match status" value="1"/>
</dbReference>
<dbReference type="SUPFAM" id="SSF103473">
    <property type="entry name" value="MFS general substrate transporter"/>
    <property type="match status" value="1"/>
</dbReference>
<comment type="subcellular location">
    <subcellularLocation>
        <location evidence="1">Membrane</location>
        <topology evidence="1">Multi-pass membrane protein</topology>
    </subcellularLocation>
</comment>
<proteinExistence type="predicted"/>
<feature type="transmembrane region" description="Helical" evidence="5">
    <location>
        <begin position="167"/>
        <end position="186"/>
    </location>
</feature>
<dbReference type="KEGG" id="dfa:DFA_01681"/>
<evidence type="ECO:0000256" key="2">
    <source>
        <dbReference type="ARBA" id="ARBA00022692"/>
    </source>
</evidence>
<dbReference type="OMA" id="TRPGNIF"/>
<dbReference type="PANTHER" id="PTHR10924:SF27">
    <property type="entry name" value="SOLUTE CARRIER FAMILY 49 MEMBER 4"/>
    <property type="match status" value="1"/>
</dbReference>
<dbReference type="RefSeq" id="XP_004359645.1">
    <property type="nucleotide sequence ID" value="XM_004359588.1"/>
</dbReference>
<evidence type="ECO:0000313" key="8">
    <source>
        <dbReference type="Proteomes" id="UP000007797"/>
    </source>
</evidence>
<accession>F4PU80</accession>
<organism evidence="7 8">
    <name type="scientific">Cavenderia fasciculata</name>
    <name type="common">Slime mold</name>
    <name type="synonym">Dictyostelium fasciculatum</name>
    <dbReference type="NCBI Taxonomy" id="261658"/>
    <lineage>
        <taxon>Eukaryota</taxon>
        <taxon>Amoebozoa</taxon>
        <taxon>Evosea</taxon>
        <taxon>Eumycetozoa</taxon>
        <taxon>Dictyostelia</taxon>
        <taxon>Acytosteliales</taxon>
        <taxon>Cavenderiaceae</taxon>
        <taxon>Cavenderia</taxon>
    </lineage>
</organism>
<dbReference type="GO" id="GO:0016020">
    <property type="term" value="C:membrane"/>
    <property type="evidence" value="ECO:0007669"/>
    <property type="project" value="UniProtKB-SubCell"/>
</dbReference>
<evidence type="ECO:0000256" key="4">
    <source>
        <dbReference type="ARBA" id="ARBA00023136"/>
    </source>
</evidence>
<dbReference type="AlphaFoldDB" id="F4PU80"/>
<gene>
    <name evidence="7" type="ORF">DFA_01681</name>
</gene>
<evidence type="ECO:0000256" key="3">
    <source>
        <dbReference type="ARBA" id="ARBA00022989"/>
    </source>
</evidence>
<dbReference type="EMBL" id="GL883010">
    <property type="protein sequence ID" value="EGG21795.1"/>
    <property type="molecule type" value="Genomic_DNA"/>
</dbReference>
<evidence type="ECO:0000259" key="6">
    <source>
        <dbReference type="PROSITE" id="PS50850"/>
    </source>
</evidence>
<evidence type="ECO:0000256" key="1">
    <source>
        <dbReference type="ARBA" id="ARBA00004141"/>
    </source>
</evidence>
<dbReference type="GeneID" id="14873187"/>
<dbReference type="PROSITE" id="PS50850">
    <property type="entry name" value="MFS"/>
    <property type="match status" value="1"/>
</dbReference>
<feature type="transmembrane region" description="Helical" evidence="5">
    <location>
        <begin position="424"/>
        <end position="443"/>
    </location>
</feature>
<feature type="transmembrane region" description="Helical" evidence="5">
    <location>
        <begin position="359"/>
        <end position="379"/>
    </location>
</feature>
<sequence>MINNEDAPLLDGVDYHQHALNGDQQQFRTYKSRYYVLFLFTLVSLQQCNQWITFSTVAPLSSTYYNSPIALINFLSAVGPIIFVPFSIVMTWSINRYGIRKNIMISAGLVALGSVIRSIPGQGNKLFPLIVIGQVFNSVAGPVVMILPTKISATWFAPSERTFSTAIGTLSNFSGSAIAFIVSLYAVDGLHLRYLLFAEATFSILIFAAVCIYFPEKPPSPPSATSFISDIKSQTPLGSSGDIYQPQSLLQSWKTLFVSSYQFMTNSSAAIVTIAVALTSGTYAGWSAVLTEILLDVYTIEQGKMFGFYGILAGIVGGLMCGFAHDRFHNFKKILLFLFAINTIIYLLFSLMVDGYIPRYYWLGQLLNVSGGWVINGFYPIIYEAAVEVSYPIPESIGTSIISILLNVVTFIAIMVGSVVPVYYLNYFLVATSLISFLLIFFVKEEYKRSKNDNLIT</sequence>
<feature type="transmembrane region" description="Helical" evidence="5">
    <location>
        <begin position="72"/>
        <end position="91"/>
    </location>
</feature>
<dbReference type="InterPro" id="IPR049680">
    <property type="entry name" value="FLVCR1-2_SLC49-like"/>
</dbReference>
<keyword evidence="3 5" id="KW-1133">Transmembrane helix</keyword>
<feature type="transmembrane region" description="Helical" evidence="5">
    <location>
        <begin position="306"/>
        <end position="323"/>
    </location>
</feature>